<dbReference type="InterPro" id="IPR010497">
    <property type="entry name" value="Epoxide_hydro_N"/>
</dbReference>
<evidence type="ECO:0000256" key="2">
    <source>
        <dbReference type="ARBA" id="ARBA00022797"/>
    </source>
</evidence>
<gene>
    <name evidence="7" type="ORF">FHW37_11659</name>
</gene>
<dbReference type="Pfam" id="PF06441">
    <property type="entry name" value="EHN"/>
    <property type="match status" value="1"/>
</dbReference>
<dbReference type="Gene3D" id="3.40.50.1820">
    <property type="entry name" value="alpha/beta hydrolase"/>
    <property type="match status" value="1"/>
</dbReference>
<protein>
    <submittedName>
        <fullName evidence="7">Pimeloyl-ACP methyl ester carboxylesterase</fullName>
    </submittedName>
</protein>
<evidence type="ECO:0000259" key="6">
    <source>
        <dbReference type="Pfam" id="PF06441"/>
    </source>
</evidence>
<feature type="active site" description="Nucleophile" evidence="4">
    <location>
        <position position="225"/>
    </location>
</feature>
<keyword evidence="2" id="KW-0058">Aromatic hydrocarbons catabolism</keyword>
<comment type="similarity">
    <text evidence="1">Belongs to the peptidase S33 family.</text>
</comment>
<dbReference type="InterPro" id="IPR006311">
    <property type="entry name" value="TAT_signal"/>
</dbReference>
<dbReference type="PIRSF" id="PIRSF001112">
    <property type="entry name" value="Epoxide_hydrolase"/>
    <property type="match status" value="1"/>
</dbReference>
<dbReference type="InterPro" id="IPR029058">
    <property type="entry name" value="AB_hydrolase_fold"/>
</dbReference>
<dbReference type="OrthoDB" id="27092at2"/>
<keyword evidence="5" id="KW-0732">Signal</keyword>
<dbReference type="GO" id="GO:0097176">
    <property type="term" value="P:epoxide metabolic process"/>
    <property type="evidence" value="ECO:0007669"/>
    <property type="project" value="TreeGrafter"/>
</dbReference>
<name>A0A561Q157_9HYPH</name>
<comment type="caution">
    <text evidence="7">The sequence shown here is derived from an EMBL/GenBank/DDBJ whole genome shotgun (WGS) entry which is preliminary data.</text>
</comment>
<feature type="active site" description="Proton acceptor" evidence="4">
    <location>
        <position position="403"/>
    </location>
</feature>
<dbReference type="AlphaFoldDB" id="A0A561Q157"/>
<keyword evidence="3" id="KW-0378">Hydrolase</keyword>
<dbReference type="InterPro" id="IPR016292">
    <property type="entry name" value="Epoxide_hydrolase"/>
</dbReference>
<sequence length="424" mass="46961">MTPTSKTSSAGFDPSRRFLLTAAAALPVIAAVEPAAAAPASLAIPVATEAVTPFKVKIPAVAIDDLRTRLKMARLPEKETVDDWSQGAPLHSVELLLTYWRDKYDMRRIEKRLNAYPQFRTEIDGLGIHFIHVKSKHDGARPLILTHGWPGSVIEFLNVIDPLTNPTAHGGKAEDAFHVVIPSLPGFGFSDKPTKTGWGLPRIAKAWAVLMQRLGYTEYYAQGGDYGAGVTTWMAKQHVPGLKGIHLNLPILFPPPIEGTPTAEEQASIAQLIAYGTHEAGYAKLQTTRPQTIGYALTDSPIGQASWIYEKFGNWTDSDHHPEKALGYDQMLDDITLYWLTETAASSARLYWESFETTFTPQKLDIPVGVSVFPGELFRPLKIWGDRMYSKLTYWGEAAHGGHFAAFEQPQIFTEELRRAFATM</sequence>
<evidence type="ECO:0000256" key="3">
    <source>
        <dbReference type="ARBA" id="ARBA00022801"/>
    </source>
</evidence>
<evidence type="ECO:0000313" key="7">
    <source>
        <dbReference type="EMBL" id="TWF44055.1"/>
    </source>
</evidence>
<feature type="active site" description="Proton donor" evidence="4">
    <location>
        <position position="351"/>
    </location>
</feature>
<dbReference type="PROSITE" id="PS51318">
    <property type="entry name" value="TAT"/>
    <property type="match status" value="1"/>
</dbReference>
<dbReference type="PANTHER" id="PTHR21661:SF35">
    <property type="entry name" value="EPOXIDE HYDROLASE"/>
    <property type="match status" value="1"/>
</dbReference>
<dbReference type="GO" id="GO:0004301">
    <property type="term" value="F:epoxide hydrolase activity"/>
    <property type="evidence" value="ECO:0007669"/>
    <property type="project" value="TreeGrafter"/>
</dbReference>
<evidence type="ECO:0000256" key="1">
    <source>
        <dbReference type="ARBA" id="ARBA00010088"/>
    </source>
</evidence>
<dbReference type="InterPro" id="IPR000639">
    <property type="entry name" value="Epox_hydrolase-like"/>
</dbReference>
<accession>A0A561Q157</accession>
<organism evidence="7 8">
    <name type="scientific">Neorhizobium alkalisoli</name>
    <dbReference type="NCBI Taxonomy" id="528178"/>
    <lineage>
        <taxon>Bacteria</taxon>
        <taxon>Pseudomonadati</taxon>
        <taxon>Pseudomonadota</taxon>
        <taxon>Alphaproteobacteria</taxon>
        <taxon>Hyphomicrobiales</taxon>
        <taxon>Rhizobiaceae</taxon>
        <taxon>Rhizobium/Agrobacterium group</taxon>
        <taxon>Neorhizobium</taxon>
    </lineage>
</organism>
<evidence type="ECO:0000256" key="4">
    <source>
        <dbReference type="PIRSR" id="PIRSR001112-1"/>
    </source>
</evidence>
<evidence type="ECO:0000313" key="8">
    <source>
        <dbReference type="Proteomes" id="UP000320653"/>
    </source>
</evidence>
<dbReference type="SUPFAM" id="SSF53474">
    <property type="entry name" value="alpha/beta-Hydrolases"/>
    <property type="match status" value="1"/>
</dbReference>
<evidence type="ECO:0000256" key="5">
    <source>
        <dbReference type="SAM" id="SignalP"/>
    </source>
</evidence>
<dbReference type="PANTHER" id="PTHR21661">
    <property type="entry name" value="EPOXIDE HYDROLASE 1-RELATED"/>
    <property type="match status" value="1"/>
</dbReference>
<reference evidence="7 8" key="1">
    <citation type="submission" date="2019-06" db="EMBL/GenBank/DDBJ databases">
        <title>Sorghum-associated microbial communities from plants grown in Nebraska, USA.</title>
        <authorList>
            <person name="Schachtman D."/>
        </authorList>
    </citation>
    <scope>NUCLEOTIDE SEQUENCE [LARGE SCALE GENOMIC DNA]</scope>
    <source>
        <strain evidence="7 8">1225</strain>
    </source>
</reference>
<dbReference type="EMBL" id="VIWP01000016">
    <property type="protein sequence ID" value="TWF44055.1"/>
    <property type="molecule type" value="Genomic_DNA"/>
</dbReference>
<proteinExistence type="inferred from homology"/>
<dbReference type="RefSeq" id="WP_145643428.1">
    <property type="nucleotide sequence ID" value="NZ_VIWP01000016.1"/>
</dbReference>
<keyword evidence="8" id="KW-1185">Reference proteome</keyword>
<feature type="domain" description="Epoxide hydrolase N-terminal" evidence="6">
    <location>
        <begin position="51"/>
        <end position="156"/>
    </location>
</feature>
<feature type="chain" id="PRO_5022116521" evidence="5">
    <location>
        <begin position="38"/>
        <end position="424"/>
    </location>
</feature>
<feature type="signal peptide" evidence="5">
    <location>
        <begin position="1"/>
        <end position="37"/>
    </location>
</feature>
<dbReference type="PRINTS" id="PR00412">
    <property type="entry name" value="EPOXHYDRLASE"/>
</dbReference>
<dbReference type="Proteomes" id="UP000320653">
    <property type="component" value="Unassembled WGS sequence"/>
</dbReference>